<dbReference type="GO" id="GO:0005829">
    <property type="term" value="C:cytosol"/>
    <property type="evidence" value="ECO:0007669"/>
    <property type="project" value="TreeGrafter"/>
</dbReference>
<dbReference type="InterPro" id="IPR018060">
    <property type="entry name" value="HTH_AraC"/>
</dbReference>
<dbReference type="Pfam" id="PF12833">
    <property type="entry name" value="HTH_18"/>
    <property type="match status" value="1"/>
</dbReference>
<evidence type="ECO:0000256" key="1">
    <source>
        <dbReference type="ARBA" id="ARBA00023015"/>
    </source>
</evidence>
<dbReference type="Pfam" id="PF12625">
    <property type="entry name" value="Arabinose_bd"/>
    <property type="match status" value="1"/>
</dbReference>
<keyword evidence="2" id="KW-0238">DNA-binding</keyword>
<dbReference type="GO" id="GO:0003700">
    <property type="term" value="F:DNA-binding transcription factor activity"/>
    <property type="evidence" value="ECO:0007669"/>
    <property type="project" value="InterPro"/>
</dbReference>
<dbReference type="InterPro" id="IPR009057">
    <property type="entry name" value="Homeodomain-like_sf"/>
</dbReference>
<evidence type="ECO:0000256" key="3">
    <source>
        <dbReference type="ARBA" id="ARBA00023163"/>
    </source>
</evidence>
<dbReference type="EMBL" id="CP040324">
    <property type="protein sequence ID" value="QHB28723.1"/>
    <property type="molecule type" value="Genomic_DNA"/>
</dbReference>
<dbReference type="PANTHER" id="PTHR47894">
    <property type="entry name" value="HTH-TYPE TRANSCRIPTIONAL REGULATOR GADX"/>
    <property type="match status" value="1"/>
</dbReference>
<reference evidence="5 6" key="1">
    <citation type="submission" date="2019-05" db="EMBL/GenBank/DDBJ databases">
        <title>Complete genome sequence of Pseudomonas Pseudomonas resinovorans.</title>
        <authorList>
            <person name="Chen H.-P."/>
        </authorList>
    </citation>
    <scope>NUCLEOTIDE SEQUENCE [LARGE SCALE GENOMIC DNA]</scope>
    <source>
        <strain evidence="5 6">TCU-CK1</strain>
    </source>
</reference>
<dbReference type="InterPro" id="IPR020449">
    <property type="entry name" value="Tscrpt_reg_AraC-type_HTH"/>
</dbReference>
<evidence type="ECO:0000259" key="4">
    <source>
        <dbReference type="PROSITE" id="PS01124"/>
    </source>
</evidence>
<dbReference type="Gene3D" id="1.10.10.60">
    <property type="entry name" value="Homeodomain-like"/>
    <property type="match status" value="1"/>
</dbReference>
<dbReference type="GO" id="GO:0000976">
    <property type="term" value="F:transcription cis-regulatory region binding"/>
    <property type="evidence" value="ECO:0007669"/>
    <property type="project" value="TreeGrafter"/>
</dbReference>
<feature type="domain" description="HTH araC/xylS-type" evidence="4">
    <location>
        <begin position="234"/>
        <end position="332"/>
    </location>
</feature>
<accession>A0AAE6RCR6</accession>
<evidence type="ECO:0000313" key="5">
    <source>
        <dbReference type="EMBL" id="QHB28723.1"/>
    </source>
</evidence>
<keyword evidence="1" id="KW-0805">Transcription regulation</keyword>
<name>A0AAE6RCR6_9PSED</name>
<dbReference type="SUPFAM" id="SSF46689">
    <property type="entry name" value="Homeodomain-like"/>
    <property type="match status" value="1"/>
</dbReference>
<evidence type="ECO:0000313" key="6">
    <source>
        <dbReference type="Proteomes" id="UP000464593"/>
    </source>
</evidence>
<dbReference type="PANTHER" id="PTHR47894:SF1">
    <property type="entry name" value="HTH-TYPE TRANSCRIPTIONAL REGULATOR VQSM"/>
    <property type="match status" value="1"/>
</dbReference>
<sequence length="343" mass="38198">MYARTTSASWALEVVRLLESFGLDCISLLAELGVEYSALDDPQARLTQDTLTRLWRKAVEVSGDPSVGLALGRAVGPRSFHVVGLAMMTSDTLRQGFERLVRYQRVMSEGAELSLVSLTEGEALILGMQGDRLPVTRHSIEAPLAGVLSIARALSGQTLCPVKVLMMGPRPADIGSYQAMFRSPLYFNASDYALIFKREDVEKPLRSANPEIARCNDALADDYLRGLSGSRVTYQVRRVLRKLLSEADATRQRVASELCVSGRTLQRRLLNEGMSFHALLDCTRRELALEYMAQSDVPLVEIAERLGFSDATSFNRAFRRWFDISPGRYRNLLNQDHENVCGC</sequence>
<dbReference type="SMART" id="SM00342">
    <property type="entry name" value="HTH_ARAC"/>
    <property type="match status" value="1"/>
</dbReference>
<keyword evidence="3" id="KW-0804">Transcription</keyword>
<dbReference type="PROSITE" id="PS01124">
    <property type="entry name" value="HTH_ARAC_FAMILY_2"/>
    <property type="match status" value="1"/>
</dbReference>
<dbReference type="AlphaFoldDB" id="A0AAE6RCR6"/>
<organism evidence="5 6">
    <name type="scientific">Pseudomonas monteilii</name>
    <dbReference type="NCBI Taxonomy" id="76759"/>
    <lineage>
        <taxon>Bacteria</taxon>
        <taxon>Pseudomonadati</taxon>
        <taxon>Pseudomonadota</taxon>
        <taxon>Gammaproteobacteria</taxon>
        <taxon>Pseudomonadales</taxon>
        <taxon>Pseudomonadaceae</taxon>
        <taxon>Pseudomonas</taxon>
    </lineage>
</organism>
<dbReference type="PRINTS" id="PR00032">
    <property type="entry name" value="HTHARAC"/>
</dbReference>
<proteinExistence type="predicted"/>
<protein>
    <submittedName>
        <fullName evidence="5">AraC family transcriptional regulator</fullName>
    </submittedName>
</protein>
<gene>
    <name evidence="5" type="ORF">TCK1_3377</name>
</gene>
<dbReference type="InterPro" id="IPR032687">
    <property type="entry name" value="AraC-type_N"/>
</dbReference>
<evidence type="ECO:0000256" key="2">
    <source>
        <dbReference type="ARBA" id="ARBA00023125"/>
    </source>
</evidence>
<dbReference type="Proteomes" id="UP000464593">
    <property type="component" value="Chromosome"/>
</dbReference>